<proteinExistence type="predicted"/>
<reference evidence="2" key="1">
    <citation type="submission" date="2016-03" db="EMBL/GenBank/DDBJ databases">
        <authorList>
            <person name="Guldener U."/>
        </authorList>
    </citation>
    <scope>NUCLEOTIDE SEQUENCE [LARGE SCALE GENOMIC DNA]</scope>
    <source>
        <strain evidence="2">04CH-RAC-A.6.1</strain>
    </source>
</reference>
<keyword evidence="2" id="KW-1185">Reference proteome</keyword>
<sequence length="214" mass="23946">MSTTPTSEAIKAAVAELGFYQIQDPTLGLRIEEMEKKGSQRSISSEAGLEFCISNVVEDQRIRTLLESFFRWCGLGYYQSIAEDQGHIFQFRKGVGQPDILLVQLWSKGSRVVYYGGSHLIPWFTVRAANRLWEIPLAALTREGIGGTEIFYEHGGLAILDARVAFEMKHGSPITCGFAVQDQLKTWPKLVLPKSEESARRVAELDTRTIGVHI</sequence>
<accession>A0A1E1LIL6</accession>
<dbReference type="AlphaFoldDB" id="A0A1E1LIL6"/>
<dbReference type="Proteomes" id="UP000178912">
    <property type="component" value="Unassembled WGS sequence"/>
</dbReference>
<name>A0A1E1LIL6_9HELO</name>
<dbReference type="OrthoDB" id="5068804at2759"/>
<gene>
    <name evidence="1" type="ORF">RAG0_14790</name>
</gene>
<evidence type="ECO:0000313" key="1">
    <source>
        <dbReference type="EMBL" id="CZT10264.1"/>
    </source>
</evidence>
<evidence type="ECO:0000313" key="2">
    <source>
        <dbReference type="Proteomes" id="UP000178912"/>
    </source>
</evidence>
<protein>
    <submittedName>
        <fullName evidence="1">Uncharacterized protein</fullName>
    </submittedName>
</protein>
<organism evidence="1 2">
    <name type="scientific">Rhynchosporium agropyri</name>
    <dbReference type="NCBI Taxonomy" id="914238"/>
    <lineage>
        <taxon>Eukaryota</taxon>
        <taxon>Fungi</taxon>
        <taxon>Dikarya</taxon>
        <taxon>Ascomycota</taxon>
        <taxon>Pezizomycotina</taxon>
        <taxon>Leotiomycetes</taxon>
        <taxon>Helotiales</taxon>
        <taxon>Ploettnerulaceae</taxon>
        <taxon>Rhynchosporium</taxon>
    </lineage>
</organism>
<dbReference type="EMBL" id="FJUX01000125">
    <property type="protein sequence ID" value="CZT10264.1"/>
    <property type="molecule type" value="Genomic_DNA"/>
</dbReference>